<accession>A0ABS2DQZ7</accession>
<comment type="subcellular location">
    <subcellularLocation>
        <location evidence="1">Membrane</location>
        <topology evidence="1">Multi-pass membrane protein</topology>
    </subcellularLocation>
</comment>
<feature type="domain" description="Cation efflux protein cytoplasmic" evidence="11">
    <location>
        <begin position="242"/>
        <end position="315"/>
    </location>
</feature>
<dbReference type="InterPro" id="IPR036837">
    <property type="entry name" value="Cation_efflux_CTD_sf"/>
</dbReference>
<feature type="transmembrane region" description="Helical" evidence="9">
    <location>
        <begin position="181"/>
        <end position="203"/>
    </location>
</feature>
<comment type="caution">
    <text evidence="12">The sequence shown here is derived from an EMBL/GenBank/DDBJ whole genome shotgun (WGS) entry which is preliminary data.</text>
</comment>
<keyword evidence="13" id="KW-1185">Reference proteome</keyword>
<keyword evidence="5" id="KW-0864">Zinc transport</keyword>
<dbReference type="InterPro" id="IPR027469">
    <property type="entry name" value="Cation_efflux_TMD_sf"/>
</dbReference>
<evidence type="ECO:0000256" key="7">
    <source>
        <dbReference type="ARBA" id="ARBA00023065"/>
    </source>
</evidence>
<evidence type="ECO:0000256" key="8">
    <source>
        <dbReference type="ARBA" id="ARBA00023136"/>
    </source>
</evidence>
<dbReference type="RefSeq" id="WP_205102242.1">
    <property type="nucleotide sequence ID" value="NZ_JACJJC010000005.1"/>
</dbReference>
<evidence type="ECO:0000256" key="3">
    <source>
        <dbReference type="ARBA" id="ARBA00022448"/>
    </source>
</evidence>
<dbReference type="Pfam" id="PF01545">
    <property type="entry name" value="Cation_efflux"/>
    <property type="match status" value="1"/>
</dbReference>
<feature type="transmembrane region" description="Helical" evidence="9">
    <location>
        <begin position="47"/>
        <end position="68"/>
    </location>
</feature>
<keyword evidence="3" id="KW-0813">Transport</keyword>
<reference evidence="12 13" key="1">
    <citation type="journal article" date="2021" name="Sci. Rep.">
        <title>The distribution of antibiotic resistance genes in chicken gut microbiota commensals.</title>
        <authorList>
            <person name="Juricova H."/>
            <person name="Matiasovicova J."/>
            <person name="Kubasova T."/>
            <person name="Cejkova D."/>
            <person name="Rychlik I."/>
        </authorList>
    </citation>
    <scope>NUCLEOTIDE SEQUENCE [LARGE SCALE GENOMIC DNA]</scope>
    <source>
        <strain evidence="12 13">An829</strain>
    </source>
</reference>
<name>A0ABS2DQZ7_9BURK</name>
<dbReference type="SUPFAM" id="SSF161111">
    <property type="entry name" value="Cation efflux protein transmembrane domain-like"/>
    <property type="match status" value="1"/>
</dbReference>
<dbReference type="PANTHER" id="PTHR11562:SF17">
    <property type="entry name" value="RE54080P-RELATED"/>
    <property type="match status" value="1"/>
</dbReference>
<keyword evidence="6 9" id="KW-1133">Transmembrane helix</keyword>
<evidence type="ECO:0000256" key="9">
    <source>
        <dbReference type="SAM" id="Phobius"/>
    </source>
</evidence>
<proteinExistence type="inferred from homology"/>
<gene>
    <name evidence="12" type="ORF">H6A60_04615</name>
</gene>
<dbReference type="PANTHER" id="PTHR11562">
    <property type="entry name" value="CATION EFFLUX PROTEIN/ ZINC TRANSPORTER"/>
    <property type="match status" value="1"/>
</dbReference>
<evidence type="ECO:0000256" key="1">
    <source>
        <dbReference type="ARBA" id="ARBA00004141"/>
    </source>
</evidence>
<feature type="transmembrane region" description="Helical" evidence="9">
    <location>
        <begin position="115"/>
        <end position="134"/>
    </location>
</feature>
<feature type="transmembrane region" description="Helical" evidence="9">
    <location>
        <begin position="146"/>
        <end position="169"/>
    </location>
</feature>
<keyword evidence="5" id="KW-0862">Zinc</keyword>
<evidence type="ECO:0000256" key="5">
    <source>
        <dbReference type="ARBA" id="ARBA00022906"/>
    </source>
</evidence>
<keyword evidence="7" id="KW-0406">Ion transport</keyword>
<protein>
    <submittedName>
        <fullName evidence="12">Cation transporter</fullName>
    </submittedName>
</protein>
<dbReference type="InterPro" id="IPR002524">
    <property type="entry name" value="Cation_efflux"/>
</dbReference>
<evidence type="ECO:0000313" key="13">
    <source>
        <dbReference type="Proteomes" id="UP000715095"/>
    </source>
</evidence>
<organism evidence="12 13">
    <name type="scientific">Sutterella massiliensis</name>
    <dbReference type="NCBI Taxonomy" id="1816689"/>
    <lineage>
        <taxon>Bacteria</taxon>
        <taxon>Pseudomonadati</taxon>
        <taxon>Pseudomonadota</taxon>
        <taxon>Betaproteobacteria</taxon>
        <taxon>Burkholderiales</taxon>
        <taxon>Sutterellaceae</taxon>
        <taxon>Sutterella</taxon>
    </lineage>
</organism>
<evidence type="ECO:0000259" key="11">
    <source>
        <dbReference type="Pfam" id="PF16916"/>
    </source>
</evidence>
<dbReference type="Gene3D" id="1.20.1510.10">
    <property type="entry name" value="Cation efflux protein transmembrane domain"/>
    <property type="match status" value="1"/>
</dbReference>
<evidence type="ECO:0000256" key="2">
    <source>
        <dbReference type="ARBA" id="ARBA00008873"/>
    </source>
</evidence>
<dbReference type="Pfam" id="PF16916">
    <property type="entry name" value="ZT_dimer"/>
    <property type="match status" value="1"/>
</dbReference>
<keyword evidence="8 9" id="KW-0472">Membrane</keyword>
<dbReference type="InterPro" id="IPR058533">
    <property type="entry name" value="Cation_efflux_TM"/>
</dbReference>
<dbReference type="Proteomes" id="UP000715095">
    <property type="component" value="Unassembled WGS sequence"/>
</dbReference>
<evidence type="ECO:0000256" key="6">
    <source>
        <dbReference type="ARBA" id="ARBA00022989"/>
    </source>
</evidence>
<dbReference type="SUPFAM" id="SSF160240">
    <property type="entry name" value="Cation efflux protein cytoplasmic domain-like"/>
    <property type="match status" value="1"/>
</dbReference>
<sequence length="333" mass="35865">MTSKHQEERRETAERRADIEAREKTFYAHEEGDSVYAHAAEQTRLSVLGLAVLLTFGFSAIELAGGIWANSLALIGDAGHMVTDSASLLFALIANRIAAKGADEVHNFGHGRVEVVAAFVNGLVMLCVVIWLFVEAFERIQTPPAVSGGSVMMIAFTGLVINLGVAWSLSRDKKNMNTRAALLHVMGDLLGSVAAIVAGGIILAGGPSIIDPILSMFVGVMLLHATYSILRDSIRVLLDSTPEGVEYVAVGDFIASVPDVAHVHDLHVWTMSPGHAALQCHVKISSSRCWPTILNEIRAGLRERFGIDHVTIQPEWADSEHGCACAERASRAR</sequence>
<dbReference type="NCBIfam" id="TIGR01297">
    <property type="entry name" value="CDF"/>
    <property type="match status" value="1"/>
</dbReference>
<feature type="domain" description="Cation efflux protein transmembrane" evidence="10">
    <location>
        <begin position="50"/>
        <end position="238"/>
    </location>
</feature>
<feature type="transmembrane region" description="Helical" evidence="9">
    <location>
        <begin position="74"/>
        <end position="94"/>
    </location>
</feature>
<dbReference type="EMBL" id="JACJJC010000005">
    <property type="protein sequence ID" value="MBM6703769.1"/>
    <property type="molecule type" value="Genomic_DNA"/>
</dbReference>
<dbReference type="InterPro" id="IPR050681">
    <property type="entry name" value="CDF/SLC30A"/>
</dbReference>
<keyword evidence="4 9" id="KW-0812">Transmembrane</keyword>
<comment type="similarity">
    <text evidence="2">Belongs to the cation diffusion facilitator (CDF) transporter (TC 2.A.4) family. SLC30A subfamily.</text>
</comment>
<dbReference type="InterPro" id="IPR027470">
    <property type="entry name" value="Cation_efflux_CTD"/>
</dbReference>
<feature type="transmembrane region" description="Helical" evidence="9">
    <location>
        <begin position="209"/>
        <end position="230"/>
    </location>
</feature>
<evidence type="ECO:0000256" key="4">
    <source>
        <dbReference type="ARBA" id="ARBA00022692"/>
    </source>
</evidence>
<evidence type="ECO:0000259" key="10">
    <source>
        <dbReference type="Pfam" id="PF01545"/>
    </source>
</evidence>
<evidence type="ECO:0000313" key="12">
    <source>
        <dbReference type="EMBL" id="MBM6703769.1"/>
    </source>
</evidence>